<dbReference type="InterPro" id="IPR027417">
    <property type="entry name" value="P-loop_NTPase"/>
</dbReference>
<proteinExistence type="predicted"/>
<reference evidence="1" key="1">
    <citation type="submission" date="2023-04" db="EMBL/GenBank/DDBJ databases">
        <authorList>
            <person name="Kelly A."/>
        </authorList>
    </citation>
    <scope>NUCLEOTIDE SEQUENCE</scope>
</reference>
<sequence>MIHVHLPTIIGICAHAPRSGKDTLADYIEREAETKGLRYFRIAFGDLLREVVSTLFGMNSRDYVMAALLGSMKDVAHGRYSIRNLENESLKEFLIGTLGLDPDEPRSPRFYMQRVGNDYVKGHLGLESMWVDAVGTQITTRLLYGNAPDLVIITDVRSPNEFDYVTECGFSVEVKTQGFPALTHSAKPDTSHPVENHRFDCDFVFTNVYGDMQSLQYQLRESGLIDAVIERNEILKQRVFEQEDYQ</sequence>
<evidence type="ECO:0008006" key="4">
    <source>
        <dbReference type="Google" id="ProtNLM"/>
    </source>
</evidence>
<keyword evidence="3" id="KW-1185">Reference proteome</keyword>
<dbReference type="Proteomes" id="UP001154314">
    <property type="component" value="Chromosome"/>
</dbReference>
<gene>
    <name evidence="2" type="ORF">BAMTRB_008</name>
    <name evidence="1" type="ORF">BAMTRB_033</name>
</gene>
<accession>A0A9P0VH33</accession>
<name>A0A9P0VH33_9CAUD</name>
<evidence type="ECO:0000313" key="1">
    <source>
        <dbReference type="EMBL" id="CAH6421967.1"/>
    </source>
</evidence>
<organism evidence="1 3">
    <name type="scientific">Escherichia phage vB_Eco_Bam</name>
    <dbReference type="NCBI Taxonomy" id="2898833"/>
    <lineage>
        <taxon>Viruses</taxon>
        <taxon>Duplodnaviria</taxon>
        <taxon>Heunggongvirae</taxon>
        <taxon>Uroviricota</taxon>
        <taxon>Caudoviricetes</taxon>
        <taxon>Autographivirales</taxon>
        <taxon>Autotranscriptaviridae</taxon>
        <taxon>Studiervirinae</taxon>
        <taxon>Bamvirus</taxon>
        <taxon>Bamvirus bam</taxon>
    </lineage>
</organism>
<dbReference type="Gene3D" id="3.40.50.300">
    <property type="entry name" value="P-loop containing nucleotide triphosphate hydrolases"/>
    <property type="match status" value="1"/>
</dbReference>
<dbReference type="EMBL" id="OW991346">
    <property type="protein sequence ID" value="CAH6421967.1"/>
    <property type="molecule type" value="Genomic_DNA"/>
</dbReference>
<evidence type="ECO:0000313" key="2">
    <source>
        <dbReference type="EMBL" id="CAI9888931.1"/>
    </source>
</evidence>
<protein>
    <recommendedName>
        <fullName evidence="4">Deoxynucleoside monophosphate kinase</fullName>
    </recommendedName>
</protein>
<evidence type="ECO:0000313" key="3">
    <source>
        <dbReference type="Proteomes" id="UP001154314"/>
    </source>
</evidence>
<dbReference type="EMBL" id="OW991346">
    <property type="protein sequence ID" value="CAI9888931.1"/>
    <property type="molecule type" value="Genomic_DNA"/>
</dbReference>